<name>A0A1I4P4I6_9EURY</name>
<protein>
    <submittedName>
        <fullName evidence="1">Uncharacterized protein</fullName>
    </submittedName>
</protein>
<keyword evidence="2" id="KW-1185">Reference proteome</keyword>
<dbReference type="Proteomes" id="UP000198535">
    <property type="component" value="Unassembled WGS sequence"/>
</dbReference>
<dbReference type="EMBL" id="FOUJ01000001">
    <property type="protein sequence ID" value="SFM22688.1"/>
    <property type="molecule type" value="Genomic_DNA"/>
</dbReference>
<dbReference type="RefSeq" id="WP_177187927.1">
    <property type="nucleotide sequence ID" value="NZ_FOUJ01000001.1"/>
</dbReference>
<gene>
    <name evidence="1" type="ORF">SAMN04488696_0449</name>
</gene>
<dbReference type="STRING" id="487685.SAMN04488696_0449"/>
<organism evidence="1 2">
    <name type="scientific">Methanolobus profundi</name>
    <dbReference type="NCBI Taxonomy" id="487685"/>
    <lineage>
        <taxon>Archaea</taxon>
        <taxon>Methanobacteriati</taxon>
        <taxon>Methanobacteriota</taxon>
        <taxon>Stenosarchaea group</taxon>
        <taxon>Methanomicrobia</taxon>
        <taxon>Methanosarcinales</taxon>
        <taxon>Methanosarcinaceae</taxon>
        <taxon>Methanolobus</taxon>
    </lineage>
</organism>
<reference evidence="2" key="1">
    <citation type="submission" date="2016-10" db="EMBL/GenBank/DDBJ databases">
        <authorList>
            <person name="Varghese N."/>
            <person name="Submissions S."/>
        </authorList>
    </citation>
    <scope>NUCLEOTIDE SEQUENCE [LARGE SCALE GENOMIC DNA]</scope>
    <source>
        <strain evidence="2">Mob M</strain>
    </source>
</reference>
<sequence>MQNIKKCIDTYTNNRVDTGLKIIRNGQYERTMSEDDLELTRFMIGGMDAK</sequence>
<accession>A0A1I4P4I6</accession>
<dbReference type="AlphaFoldDB" id="A0A1I4P4I6"/>
<dbReference type="OrthoDB" id="124546at2157"/>
<proteinExistence type="predicted"/>
<evidence type="ECO:0000313" key="2">
    <source>
        <dbReference type="Proteomes" id="UP000198535"/>
    </source>
</evidence>
<evidence type="ECO:0000313" key="1">
    <source>
        <dbReference type="EMBL" id="SFM22688.1"/>
    </source>
</evidence>